<dbReference type="PANTHER" id="PTHR43611">
    <property type="entry name" value="ALPHA-D-GLUCOSE 1-PHOSPHATE PHOSPHATASE"/>
    <property type="match status" value="1"/>
</dbReference>
<dbReference type="Gene3D" id="1.10.150.240">
    <property type="entry name" value="Putative phosphatase, domain 2"/>
    <property type="match status" value="1"/>
</dbReference>
<dbReference type="SUPFAM" id="SSF56784">
    <property type="entry name" value="HAD-like"/>
    <property type="match status" value="1"/>
</dbReference>
<keyword evidence="1" id="KW-0378">Hydrolase</keyword>
<dbReference type="InterPro" id="IPR023198">
    <property type="entry name" value="PGP-like_dom2"/>
</dbReference>
<dbReference type="InterPro" id="IPR036412">
    <property type="entry name" value="HAD-like_sf"/>
</dbReference>
<name>A0A1M6JA64_MALRU</name>
<dbReference type="OrthoDB" id="9795007at2"/>
<evidence type="ECO:0000313" key="2">
    <source>
        <dbReference type="Proteomes" id="UP000184171"/>
    </source>
</evidence>
<dbReference type="SFLD" id="SFLDG01129">
    <property type="entry name" value="C1.5:_HAD__Beta-PGM__Phosphata"/>
    <property type="match status" value="1"/>
</dbReference>
<keyword evidence="2" id="KW-1185">Reference proteome</keyword>
<protein>
    <submittedName>
        <fullName evidence="1">Putative hydrolase of the HAD superfamily</fullName>
    </submittedName>
</protein>
<dbReference type="CDD" id="cd02603">
    <property type="entry name" value="HAD_sEH-N_like"/>
    <property type="match status" value="1"/>
</dbReference>
<organism evidence="1 2">
    <name type="scientific">Malonomonas rubra DSM 5091</name>
    <dbReference type="NCBI Taxonomy" id="1122189"/>
    <lineage>
        <taxon>Bacteria</taxon>
        <taxon>Pseudomonadati</taxon>
        <taxon>Thermodesulfobacteriota</taxon>
        <taxon>Desulfuromonadia</taxon>
        <taxon>Desulfuromonadales</taxon>
        <taxon>Geopsychrobacteraceae</taxon>
        <taxon>Malonomonas</taxon>
    </lineage>
</organism>
<dbReference type="Pfam" id="PF00702">
    <property type="entry name" value="Hydrolase"/>
    <property type="match status" value="1"/>
</dbReference>
<dbReference type="InterPro" id="IPR023214">
    <property type="entry name" value="HAD_sf"/>
</dbReference>
<dbReference type="EMBL" id="FQZT01000008">
    <property type="protein sequence ID" value="SHJ43597.1"/>
    <property type="molecule type" value="Genomic_DNA"/>
</dbReference>
<dbReference type="Proteomes" id="UP000184171">
    <property type="component" value="Unassembled WGS sequence"/>
</dbReference>
<dbReference type="Gene3D" id="3.40.50.1000">
    <property type="entry name" value="HAD superfamily/HAD-like"/>
    <property type="match status" value="1"/>
</dbReference>
<dbReference type="SFLD" id="SFLDS00003">
    <property type="entry name" value="Haloacid_Dehalogenase"/>
    <property type="match status" value="1"/>
</dbReference>
<accession>A0A1M6JA64</accession>
<dbReference type="AlphaFoldDB" id="A0A1M6JA64"/>
<dbReference type="GO" id="GO:0016787">
    <property type="term" value="F:hydrolase activity"/>
    <property type="evidence" value="ECO:0007669"/>
    <property type="project" value="UniProtKB-KW"/>
</dbReference>
<reference evidence="1 2" key="1">
    <citation type="submission" date="2016-11" db="EMBL/GenBank/DDBJ databases">
        <authorList>
            <person name="Jaros S."/>
            <person name="Januszkiewicz K."/>
            <person name="Wedrychowicz H."/>
        </authorList>
    </citation>
    <scope>NUCLEOTIDE SEQUENCE [LARGE SCALE GENOMIC DNA]</scope>
    <source>
        <strain evidence="1 2">DSM 5091</strain>
    </source>
</reference>
<gene>
    <name evidence="1" type="ORF">SAMN02745165_02364</name>
</gene>
<dbReference type="PANTHER" id="PTHR43611:SF3">
    <property type="entry name" value="FLAVIN MONONUCLEOTIDE HYDROLASE 1, CHLOROPLATIC"/>
    <property type="match status" value="1"/>
</dbReference>
<dbReference type="NCBIfam" id="TIGR01509">
    <property type="entry name" value="HAD-SF-IA-v3"/>
    <property type="match status" value="1"/>
</dbReference>
<proteinExistence type="predicted"/>
<sequence>MAQVSDVVFDVGRVLIDFSYDNFAETLRQHGLSCKGPEDFLEHVDLIAYEHGEISTEAFLQQINSLLAEPMPFDELKNAWNNLFSPIREMLAVAGVLKKHCGVYLLSNTSELHWQYLQDAFGLDKVCHDRLASFEVGVMKPAPAIFSAACNRFDLHPETTVFIDDIEDNVRGAVACGWHGIWHRDIDTSKAELQRLTGIEL</sequence>
<dbReference type="STRING" id="1122189.SAMN02745165_02364"/>
<dbReference type="InterPro" id="IPR006439">
    <property type="entry name" value="HAD-SF_hydro_IA"/>
</dbReference>
<evidence type="ECO:0000313" key="1">
    <source>
        <dbReference type="EMBL" id="SHJ43597.1"/>
    </source>
</evidence>
<dbReference type="RefSeq" id="WP_072908941.1">
    <property type="nucleotide sequence ID" value="NZ_FQZT01000008.1"/>
</dbReference>